<dbReference type="PANTHER" id="PTHR44137">
    <property type="entry name" value="BNAC03G44070D PROTEIN"/>
    <property type="match status" value="1"/>
</dbReference>
<proteinExistence type="predicted"/>
<dbReference type="CDD" id="cd06257">
    <property type="entry name" value="DnaJ"/>
    <property type="match status" value="1"/>
</dbReference>
<accession>A0AAE0BJJ8</accession>
<comment type="caution">
    <text evidence="3">The sequence shown here is derived from an EMBL/GenBank/DDBJ whole genome shotgun (WGS) entry which is preliminary data.</text>
</comment>
<feature type="region of interest" description="Disordered" evidence="1">
    <location>
        <begin position="456"/>
        <end position="480"/>
    </location>
</feature>
<dbReference type="Proteomes" id="UP001190700">
    <property type="component" value="Unassembled WGS sequence"/>
</dbReference>
<evidence type="ECO:0000256" key="1">
    <source>
        <dbReference type="SAM" id="MobiDB-lite"/>
    </source>
</evidence>
<reference evidence="3 4" key="1">
    <citation type="journal article" date="2015" name="Genome Biol. Evol.">
        <title>Comparative Genomics of a Bacterivorous Green Alga Reveals Evolutionary Causalities and Consequences of Phago-Mixotrophic Mode of Nutrition.</title>
        <authorList>
            <person name="Burns J.A."/>
            <person name="Paasch A."/>
            <person name="Narechania A."/>
            <person name="Kim E."/>
        </authorList>
    </citation>
    <scope>NUCLEOTIDE SEQUENCE [LARGE SCALE GENOMIC DNA]</scope>
    <source>
        <strain evidence="3 4">PLY_AMNH</strain>
    </source>
</reference>
<evidence type="ECO:0000313" key="4">
    <source>
        <dbReference type="Proteomes" id="UP001190700"/>
    </source>
</evidence>
<evidence type="ECO:0000313" key="3">
    <source>
        <dbReference type="EMBL" id="KAK3236817.1"/>
    </source>
</evidence>
<organism evidence="3 4">
    <name type="scientific">Cymbomonas tetramitiformis</name>
    <dbReference type="NCBI Taxonomy" id="36881"/>
    <lineage>
        <taxon>Eukaryota</taxon>
        <taxon>Viridiplantae</taxon>
        <taxon>Chlorophyta</taxon>
        <taxon>Pyramimonadophyceae</taxon>
        <taxon>Pyramimonadales</taxon>
        <taxon>Pyramimonadaceae</taxon>
        <taxon>Cymbomonas</taxon>
    </lineage>
</organism>
<dbReference type="PANTHER" id="PTHR44137:SF32">
    <property type="entry name" value="DNAJ HEAT SHOCK AMINO-TERMINAL DOMAIN PROTEIN"/>
    <property type="match status" value="1"/>
</dbReference>
<feature type="domain" description="J" evidence="2">
    <location>
        <begin position="260"/>
        <end position="330"/>
    </location>
</feature>
<evidence type="ECO:0000259" key="2">
    <source>
        <dbReference type="PROSITE" id="PS50076"/>
    </source>
</evidence>
<dbReference type="Pfam" id="PF00226">
    <property type="entry name" value="DnaJ"/>
    <property type="match status" value="1"/>
</dbReference>
<dbReference type="PROSITE" id="PS50076">
    <property type="entry name" value="DNAJ_2"/>
    <property type="match status" value="1"/>
</dbReference>
<feature type="compositionally biased region" description="Basic and acidic residues" evidence="1">
    <location>
        <begin position="75"/>
        <end position="89"/>
    </location>
</feature>
<gene>
    <name evidence="3" type="ORF">CYMTET_53066</name>
</gene>
<dbReference type="SUPFAM" id="SSF68906">
    <property type="entry name" value="SAP domain"/>
    <property type="match status" value="1"/>
</dbReference>
<protein>
    <recommendedName>
        <fullName evidence="2">J domain-containing protein</fullName>
    </recommendedName>
</protein>
<dbReference type="SMART" id="SM00271">
    <property type="entry name" value="DnaJ"/>
    <property type="match status" value="1"/>
</dbReference>
<dbReference type="Gene3D" id="1.10.287.110">
    <property type="entry name" value="DnaJ domain"/>
    <property type="match status" value="1"/>
</dbReference>
<dbReference type="InterPro" id="IPR003034">
    <property type="entry name" value="SAP_dom"/>
</dbReference>
<feature type="compositionally biased region" description="Polar residues" evidence="1">
    <location>
        <begin position="93"/>
        <end position="103"/>
    </location>
</feature>
<feature type="region of interest" description="Disordered" evidence="1">
    <location>
        <begin position="205"/>
        <end position="234"/>
    </location>
</feature>
<dbReference type="Pfam" id="PF02037">
    <property type="entry name" value="SAP"/>
    <property type="match status" value="1"/>
</dbReference>
<feature type="compositionally biased region" description="Basic and acidic residues" evidence="1">
    <location>
        <begin position="205"/>
        <end position="220"/>
    </location>
</feature>
<name>A0AAE0BJJ8_9CHLO</name>
<sequence length="691" mass="76680">MDSESSDDNLAERMPLKKGHAAQREHVPLSKRRKAPANVIDLESSDDDLQDSRPLKISKTVNPKDVPLSQRRKASKDETPSQPRKEPKKPPTAKSTSDAPSATTGELDWAALISSNEIRSLKVPQLKSYLKSAKIPLGGEKDALVERIVCHWESRAFRVEGKQPWELKLAELRKALAVRGLSPMSDSAQEQDDLVRRLTDYLKTHEGGEATNAAEEKVSEGEAGQGNGPAAGEGAKSSVAGAIAIAKQVLALAAVMDWEGILSVLGEPITPASTTGAMRKQYMKISLQIHPDKLSRDFPEATKAFQALVMAFDRLSQPELYPEEVSEGRGKKGKKAKIVKIQRSNEGCHKTKLFCPRCRCQWGQAVTGVQPYFYNFMMQGLKSYTCATCLLEFGCVTAVHKCPFCTRDFDYDPADFHRKVRCGNAKCEKEFGFFEHHVPERIEKALREELREVQEKRMKERENRERRARRARESNLSVSTVGEGKQVEEGAFARGLVDVCPRCGAEGFSDAAEQKLHLSRCNDRVAIQAYKKKQEQERAQASQADAEKSKQLEMENLRHWEMLGGQTSDLWRLEEGSLRRLCADKGVECPAGSTKMDMVQTLASHLNKQKAGLLLTSGEEGEAEAGAATQPPLSRDSLPSNLYNLSVEQLQIVCISNGIELKKKRPAKKDIIEAIEAALFRGTEDAVLLLE</sequence>
<feature type="compositionally biased region" description="Basic and acidic residues" evidence="1">
    <location>
        <begin position="456"/>
        <end position="465"/>
    </location>
</feature>
<dbReference type="InterPro" id="IPR001623">
    <property type="entry name" value="DnaJ_domain"/>
</dbReference>
<feature type="region of interest" description="Disordered" evidence="1">
    <location>
        <begin position="1"/>
        <end position="103"/>
    </location>
</feature>
<dbReference type="EMBL" id="LGRX02034832">
    <property type="protein sequence ID" value="KAK3236817.1"/>
    <property type="molecule type" value="Genomic_DNA"/>
</dbReference>
<dbReference type="InterPro" id="IPR036361">
    <property type="entry name" value="SAP_dom_sf"/>
</dbReference>
<dbReference type="SUPFAM" id="SSF46565">
    <property type="entry name" value="Chaperone J-domain"/>
    <property type="match status" value="1"/>
</dbReference>
<dbReference type="SMART" id="SM00513">
    <property type="entry name" value="SAP"/>
    <property type="match status" value="2"/>
</dbReference>
<keyword evidence="4" id="KW-1185">Reference proteome</keyword>
<dbReference type="AlphaFoldDB" id="A0AAE0BJJ8"/>
<dbReference type="InterPro" id="IPR036869">
    <property type="entry name" value="J_dom_sf"/>
</dbReference>